<evidence type="ECO:0000313" key="2">
    <source>
        <dbReference type="EMBL" id="WUR04494.1"/>
    </source>
</evidence>
<name>A0AAX4JEX4_9MICR</name>
<gene>
    <name evidence="2" type="ORF">VNE69_09049</name>
</gene>
<protein>
    <submittedName>
        <fullName evidence="2">SP-containing protein</fullName>
    </submittedName>
</protein>
<dbReference type="EMBL" id="CP142734">
    <property type="protein sequence ID" value="WUR04494.1"/>
    <property type="molecule type" value="Genomic_DNA"/>
</dbReference>
<dbReference type="AlphaFoldDB" id="A0AAX4JEX4"/>
<dbReference type="Proteomes" id="UP001334084">
    <property type="component" value="Chromosome 9"/>
</dbReference>
<proteinExistence type="predicted"/>
<accession>A0AAX4JEX4</accession>
<evidence type="ECO:0000313" key="3">
    <source>
        <dbReference type="Proteomes" id="UP001334084"/>
    </source>
</evidence>
<feature type="chain" id="PRO_5043321070" evidence="1">
    <location>
        <begin position="20"/>
        <end position="217"/>
    </location>
</feature>
<dbReference type="RefSeq" id="XP_065330639.1">
    <property type="nucleotide sequence ID" value="XM_065474567.1"/>
</dbReference>
<sequence length="217" mass="25825">MFCKILLLFIFGCCQLTITLNYKENEVFCDLYIGISDEDYKFSEYKIFLSGDIKNQYAIKMSSYEVRNCIKNVSNLLPLEEVDMNDHEKIKKLANTFKDQNIYNNFINSFKYYKYKFNTRGFKYFCFEIVSFDKRNLILSWEHSQIFFFCNANISDKLDMQIKKNLATKDIFFDVFLENVDKFILLKDDDSNLEIQQKFGKTDIEAQLHDTKSNSNS</sequence>
<keyword evidence="3" id="KW-1185">Reference proteome</keyword>
<reference evidence="2" key="1">
    <citation type="journal article" date="2024" name="BMC Genomics">
        <title>Functional annotation of a divergent genome using sequence and structure-based similarity.</title>
        <authorList>
            <person name="Svedberg D."/>
            <person name="Winiger R.R."/>
            <person name="Berg A."/>
            <person name="Sharma H."/>
            <person name="Tellgren-Roth C."/>
            <person name="Debrunner-Vossbrinck B.A."/>
            <person name="Vossbrinck C.R."/>
            <person name="Barandun J."/>
        </authorList>
    </citation>
    <scope>NUCLEOTIDE SEQUENCE</scope>
    <source>
        <strain evidence="2">Illinois isolate</strain>
    </source>
</reference>
<keyword evidence="1" id="KW-0732">Signal</keyword>
<evidence type="ECO:0000256" key="1">
    <source>
        <dbReference type="SAM" id="SignalP"/>
    </source>
</evidence>
<dbReference type="GeneID" id="90542328"/>
<feature type="signal peptide" evidence="1">
    <location>
        <begin position="1"/>
        <end position="19"/>
    </location>
</feature>
<dbReference type="KEGG" id="vnx:VNE69_09049"/>
<organism evidence="2 3">
    <name type="scientific">Vairimorpha necatrix</name>
    <dbReference type="NCBI Taxonomy" id="6039"/>
    <lineage>
        <taxon>Eukaryota</taxon>
        <taxon>Fungi</taxon>
        <taxon>Fungi incertae sedis</taxon>
        <taxon>Microsporidia</taxon>
        <taxon>Nosematidae</taxon>
        <taxon>Vairimorpha</taxon>
    </lineage>
</organism>